<dbReference type="RefSeq" id="WP_188799868.1">
    <property type="nucleotide sequence ID" value="NZ_BMIZ01000002.1"/>
</dbReference>
<sequence length="1287" mass="136434">MSIRWQSWVHRIARAVGWVLGVLVITLALTAALAQVLLPLLARHPRWVAAEISNKFQRQVSFASLEGRWEPSGPRFIMHDFAVAQEGGGAPLHVPEVDLKLDFGGWLFPSRHLVNLEARGLELDLSHDADGSWHINGFGVVGGSTRQNVSFGRLSVELWLDDLRVDINDARLNQQYTLLADQLRITHQGNHIHVGARLHRLGATGELQAAGRFRDDGASGQFWFATHNADLHAMLAGVDLGGYVVDSGNGNLAAWMDWRQGKIVRDLFQFDLHGLAVTNPSGVKVSVPEWSGIAELAANDKGYAARWAGNDGSALLAKLDQFGTPQATLDVNANNLQLAPLVPWLGLKPGLSPAVAQWLAAGQPHGHVQHAVVHWSAASGLKQLEGTFDHLGINSVGKLPGVDSLHGEVRGDAEAVSLELPAQAASINLAHTFREPFVLSNLAGDFAFWSDQDGTHIGIANLDFEGQGYGGNAQGDIQLPSEGGRPFMDLYAVLTHADLASAKLFWPVDSMPPPAVAWLDQAFVAGKLDKADVLIRGSLANWPFHHNEGRFEARAEIDDLSLSYGKSWPVAEHIQGVASFIDAGLLVQANSGDSLGVKVSNAVAVIPELAHTTLDLNVSGGGNAADLLNFVAKSPIADKHADVLAKLQLGGTGSFDFHLSLPTHDMQHTFLLDGNAQLKDVDLNASEWNLQLSKLNGPATFDGHGFHAGPLAGGFRGEPSQLDLAIAQATGDPNTVLAATVTGNYTVPELLQGYPELKWLGDIANGRSQFTIGYQIAHASDGGTDVQTLSIDSPMSGVALNFPVPLNKSADSTMPMHITMALPTAGSTLQIALGSIMRGRLRLPAGNQSPLAATFAFGDQMPDTLPTQGMRIRGDAPELDVTGWVKQSIGGSTANNGLSLETIDVSTAHAEMFGRDFDQMHITAAPKADTLELDVDSKSAAGHFSVPTKDLNKRGITARLQRMYWPKEPTAPPKKSGAAPTPVIDPANTGIDPTAMPPQHIWVHDLRLGDTKLGEARLETWPTPTGMHIDQLSTQARSVQINASGDWNGNASKSSTHLRVDFSANNIGDMLTTFGYEGLFEGGKTQADLNATWPGGPWSFELGNMDGDLKVNVTNGRIPKASPGVTGRFFGLASVAEFPRRLSLDFGDVFGKGFGFDAITGDFKLKDGNASTDNVKIKGPAADITITGRTGLRAKDYDQQVVVLPHVGSSLPIVGAVIGGPIGVAAGLAVQGVLGRGLSHVATQRYHIGGTWDKPVITSGGSSPASASQPASAASVAAPASSSTSGP</sequence>
<dbReference type="Proteomes" id="UP000663181">
    <property type="component" value="Chromosome"/>
</dbReference>
<organism evidence="3 4">
    <name type="scientific">Dyella caseinilytica</name>
    <dbReference type="NCBI Taxonomy" id="1849581"/>
    <lineage>
        <taxon>Bacteria</taxon>
        <taxon>Pseudomonadati</taxon>
        <taxon>Pseudomonadota</taxon>
        <taxon>Gammaproteobacteria</taxon>
        <taxon>Lysobacterales</taxon>
        <taxon>Rhodanobacteraceae</taxon>
        <taxon>Dyella</taxon>
    </lineage>
</organism>
<dbReference type="NCBIfam" id="TIGR02099">
    <property type="entry name" value="YhdP family protein"/>
    <property type="match status" value="1"/>
</dbReference>
<dbReference type="Pfam" id="PF13116">
    <property type="entry name" value="YhdP"/>
    <property type="match status" value="1"/>
</dbReference>
<gene>
    <name evidence="3" type="ORF">ISN74_14260</name>
</gene>
<accession>A0ABX7GRD1</accession>
<keyword evidence="4" id="KW-1185">Reference proteome</keyword>
<name>A0ABX7GRD1_9GAMM</name>
<evidence type="ECO:0000256" key="1">
    <source>
        <dbReference type="SAM" id="MobiDB-lite"/>
    </source>
</evidence>
<dbReference type="PANTHER" id="PTHR38690">
    <property type="entry name" value="PROTEASE-RELATED"/>
    <property type="match status" value="1"/>
</dbReference>
<dbReference type="PANTHER" id="PTHR38690:SF1">
    <property type="entry name" value="PROTEASE"/>
    <property type="match status" value="1"/>
</dbReference>
<dbReference type="EMBL" id="CP064030">
    <property type="protein sequence ID" value="QRN52621.1"/>
    <property type="molecule type" value="Genomic_DNA"/>
</dbReference>
<evidence type="ECO:0000313" key="3">
    <source>
        <dbReference type="EMBL" id="QRN52621.1"/>
    </source>
</evidence>
<dbReference type="InterPro" id="IPR025263">
    <property type="entry name" value="YhdP_central"/>
</dbReference>
<dbReference type="InterPro" id="IPR011836">
    <property type="entry name" value="YhdP"/>
</dbReference>
<feature type="domain" description="YhdP central" evidence="2">
    <location>
        <begin position="1"/>
        <end position="1257"/>
    </location>
</feature>
<evidence type="ECO:0000259" key="2">
    <source>
        <dbReference type="Pfam" id="PF13116"/>
    </source>
</evidence>
<protein>
    <submittedName>
        <fullName evidence="3">TIGR02099 family protein</fullName>
    </submittedName>
</protein>
<proteinExistence type="predicted"/>
<reference evidence="3 4" key="1">
    <citation type="submission" date="2020-10" db="EMBL/GenBank/DDBJ databases">
        <title>Phylogeny of dyella-like bacteria.</title>
        <authorList>
            <person name="Fu J."/>
        </authorList>
    </citation>
    <scope>NUCLEOTIDE SEQUENCE [LARGE SCALE GENOMIC DNA]</scope>
    <source>
        <strain evidence="3 4">DHOB09</strain>
    </source>
</reference>
<evidence type="ECO:0000313" key="4">
    <source>
        <dbReference type="Proteomes" id="UP000663181"/>
    </source>
</evidence>
<feature type="region of interest" description="Disordered" evidence="1">
    <location>
        <begin position="1259"/>
        <end position="1287"/>
    </location>
</feature>